<sequence>MTSIGARQIGLIAAGSQPWNRDVCSASNSRFAYCATLAVYVYSRNKHGDGHVLESIVAEHKKTITALSWSPLKPHLLATVGADNTAFVWNAETQKVEHKTENLRYIPQCIAWPFHMADTLSLGGSKGPILLWNLNEESKKLALLPYSQNFQSEITHMRWNKLNEGRLAIGHVNGSLSIIDKVNKPRKHCWTPENCIDEETGIACLEWDPHSPDYLLVAHRSGAGIHLIDSNSLSPITRFELPSAAASIQCMVWVTSGPGLFLTGDAHSGVLRVWSVAKNTPIHSLKVKNTAFHSLAILPDLTRRKEEAPSLASNFALPPAQVVCCFLDGGVGVYEVARRKWNWLRDQGHVETIFDCKMAPSGEHLATASFDGTLKIWDIHSLEPVTTSTGNEGIIYSIDWAPGESGYIVAGTAKNGVLVWDSIKKRLSKRFKEHRSSAVYCVAWNQIDSKMIASAGADRQCVIRNIDGSPVKIYQHPAPVFGVSWSTTSRDILATGCEDSIIRVFYLTTQGDQPLKTFYGHSAKAFHVRWSPLREGIIASGSDDCTVRVWDYGEESCINTLKGHRAPVRGLLWNTELAHILISGSWDASIKIWDIRDGSCIGEVLDHGADVYGITSHSKRPFVLASCSRDSTIRLWSLIPIVSNVQLSILANRPFSEIFAPTEVSLNPSGPPLLCGPLSRKIRGNLEQSNNSESLISFSQLFSLPGAYSNIWDLTDVLRGASLDSLSGAYSNGIIHYSHLASIKSAKAQTAEIQQGGKSSSIIAPSKEDQIKLAAEDHLRVGNIHRYCELLVQLKLWDKALAVAPSVSLDYWRQLASKRADELRREEDDDFVPIATALADVNGLIDYYNERGQFDRGFCIAAASHDGWIKKPIATRGSTLNGYKESEENPETFALLKTTANNLADHYLKSGQPVKAACCHLAVDDSKSSMQKLIRGNELELALCLSSYLPDVTAQRQLVIELLARKCEKIAQCNCAIDLLRLLPENNDALFKFLARQAASMDEINDLHSKAGIPLIDDCEIIARQYMESGRIKDAIKYFIISNNVQLGLDLGIHFIQEKIKSVTWTVDEIYDIVTLLSSIRSDKLGHENLTKQSVTLQIISAYCGTLIAIRRQYWSIISPLFKLVIYLMTKHNDLQIPLSLSRISSEYEAWKENEANLKICHSVQSCGVLEDLLQRVGEECWPGGIGGDCVSGSNLPSHSDVYFSLLDSSRIQGPAFILDDGNSAISLSDALMWAKVCEFSPLGSGLKINPF</sequence>
<dbReference type="EMBL" id="CAJFCJ010000010">
    <property type="protein sequence ID" value="CAD5119383.1"/>
    <property type="molecule type" value="Genomic_DNA"/>
</dbReference>
<keyword evidence="2" id="KW-0677">Repeat</keyword>
<reference evidence="4 5" key="1">
    <citation type="submission" date="2020-08" db="EMBL/GenBank/DDBJ databases">
        <authorList>
            <person name="Hejnol A."/>
        </authorList>
    </citation>
    <scope>NUCLEOTIDE SEQUENCE [LARGE SCALE GENOMIC DNA]</scope>
</reference>
<dbReference type="PANTHER" id="PTHR44464:SF1">
    <property type="entry name" value="WD REPEAT-CONTAINING PROTEIN 17"/>
    <property type="match status" value="1"/>
</dbReference>
<evidence type="ECO:0000313" key="4">
    <source>
        <dbReference type="EMBL" id="CAD5119383.1"/>
    </source>
</evidence>
<dbReference type="InterPro" id="IPR036322">
    <property type="entry name" value="WD40_repeat_dom_sf"/>
</dbReference>
<feature type="repeat" description="WD" evidence="3">
    <location>
        <begin position="346"/>
        <end position="387"/>
    </location>
</feature>
<dbReference type="InterPro" id="IPR020472">
    <property type="entry name" value="WD40_PAC1"/>
</dbReference>
<dbReference type="InterPro" id="IPR015943">
    <property type="entry name" value="WD40/YVTN_repeat-like_dom_sf"/>
</dbReference>
<accession>A0A7I8VT01</accession>
<dbReference type="SUPFAM" id="SSF50978">
    <property type="entry name" value="WD40 repeat-like"/>
    <property type="match status" value="2"/>
</dbReference>
<dbReference type="Gene3D" id="2.130.10.10">
    <property type="entry name" value="YVTN repeat-like/Quinoprotein amine dehydrogenase"/>
    <property type="match status" value="4"/>
</dbReference>
<feature type="repeat" description="WD" evidence="3">
    <location>
        <begin position="518"/>
        <end position="560"/>
    </location>
</feature>
<gene>
    <name evidence="4" type="ORF">DGYR_LOCUS7633</name>
</gene>
<evidence type="ECO:0000256" key="2">
    <source>
        <dbReference type="ARBA" id="ARBA00022737"/>
    </source>
</evidence>
<protein>
    <submittedName>
        <fullName evidence="4">DgyrCDS7997</fullName>
    </submittedName>
</protein>
<feature type="repeat" description="WD" evidence="3">
    <location>
        <begin position="561"/>
        <end position="603"/>
    </location>
</feature>
<dbReference type="SMART" id="SM00320">
    <property type="entry name" value="WD40"/>
    <property type="match status" value="12"/>
</dbReference>
<dbReference type="InterPro" id="IPR019775">
    <property type="entry name" value="WD40_repeat_CS"/>
</dbReference>
<dbReference type="PROSITE" id="PS50082">
    <property type="entry name" value="WD_REPEATS_2"/>
    <property type="match status" value="4"/>
</dbReference>
<dbReference type="InterPro" id="IPR001680">
    <property type="entry name" value="WD40_rpt"/>
</dbReference>
<dbReference type="AlphaFoldDB" id="A0A7I8VT01"/>
<keyword evidence="1 3" id="KW-0853">WD repeat</keyword>
<dbReference type="PANTHER" id="PTHR44464">
    <property type="entry name" value="WD REPEAT-CONTAINING PROTEIN 17"/>
    <property type="match status" value="1"/>
</dbReference>
<comment type="caution">
    <text evidence="4">The sequence shown here is derived from an EMBL/GenBank/DDBJ whole genome shotgun (WGS) entry which is preliminary data.</text>
</comment>
<dbReference type="PRINTS" id="PR00320">
    <property type="entry name" value="GPROTEINBRPT"/>
</dbReference>
<dbReference type="Proteomes" id="UP000549394">
    <property type="component" value="Unassembled WGS sequence"/>
</dbReference>
<evidence type="ECO:0000256" key="1">
    <source>
        <dbReference type="ARBA" id="ARBA00022574"/>
    </source>
</evidence>
<dbReference type="CDD" id="cd00200">
    <property type="entry name" value="WD40"/>
    <property type="match status" value="1"/>
</dbReference>
<dbReference type="OrthoDB" id="2161379at2759"/>
<dbReference type="Pfam" id="PF00400">
    <property type="entry name" value="WD40"/>
    <property type="match status" value="7"/>
</dbReference>
<evidence type="ECO:0000256" key="3">
    <source>
        <dbReference type="PROSITE-ProRule" id="PRU00221"/>
    </source>
</evidence>
<dbReference type="PROSITE" id="PS50294">
    <property type="entry name" value="WD_REPEATS_REGION"/>
    <property type="match status" value="4"/>
</dbReference>
<keyword evidence="5" id="KW-1185">Reference proteome</keyword>
<name>A0A7I8VT01_9ANNE</name>
<organism evidence="4 5">
    <name type="scientific">Dimorphilus gyrociliatus</name>
    <dbReference type="NCBI Taxonomy" id="2664684"/>
    <lineage>
        <taxon>Eukaryota</taxon>
        <taxon>Metazoa</taxon>
        <taxon>Spiralia</taxon>
        <taxon>Lophotrochozoa</taxon>
        <taxon>Annelida</taxon>
        <taxon>Polychaeta</taxon>
        <taxon>Polychaeta incertae sedis</taxon>
        <taxon>Dinophilidae</taxon>
        <taxon>Dimorphilus</taxon>
    </lineage>
</organism>
<evidence type="ECO:0000313" key="5">
    <source>
        <dbReference type="Proteomes" id="UP000549394"/>
    </source>
</evidence>
<feature type="repeat" description="WD" evidence="3">
    <location>
        <begin position="57"/>
        <end position="99"/>
    </location>
</feature>
<dbReference type="PROSITE" id="PS00678">
    <property type="entry name" value="WD_REPEATS_1"/>
    <property type="match status" value="3"/>
</dbReference>
<proteinExistence type="predicted"/>